<dbReference type="Gene3D" id="3.40.50.720">
    <property type="entry name" value="NAD(P)-binding Rossmann-like Domain"/>
    <property type="match status" value="1"/>
</dbReference>
<keyword evidence="2" id="KW-1185">Reference proteome</keyword>
<comment type="caution">
    <text evidence="1">The sequence shown here is derived from an EMBL/GenBank/DDBJ whole genome shotgun (WGS) entry which is preliminary data.</text>
</comment>
<dbReference type="InterPro" id="IPR036291">
    <property type="entry name" value="NAD(P)-bd_dom_sf"/>
</dbReference>
<dbReference type="PRINTS" id="PR00081">
    <property type="entry name" value="GDHRDH"/>
</dbReference>
<evidence type="ECO:0000313" key="2">
    <source>
        <dbReference type="Proteomes" id="UP001396334"/>
    </source>
</evidence>
<dbReference type="SUPFAM" id="SSF51735">
    <property type="entry name" value="NAD(P)-binding Rossmann-fold domains"/>
    <property type="match status" value="1"/>
</dbReference>
<dbReference type="PANTHER" id="PTHR44375">
    <property type="entry name" value="BETA-KETOACYL-ACP REDUCTASE-LIKE PROTEIN-RELATED"/>
    <property type="match status" value="1"/>
</dbReference>
<dbReference type="EMBL" id="JBBPBN010000023">
    <property type="protein sequence ID" value="KAK9010870.1"/>
    <property type="molecule type" value="Genomic_DNA"/>
</dbReference>
<dbReference type="Pfam" id="PF13561">
    <property type="entry name" value="adh_short_C2"/>
    <property type="match status" value="1"/>
</dbReference>
<dbReference type="PANTHER" id="PTHR44375:SF6">
    <property type="entry name" value="F28J7.36 PROTEIN"/>
    <property type="match status" value="1"/>
</dbReference>
<accession>A0ABR2RD53</accession>
<protein>
    <submittedName>
        <fullName evidence="1">Uncharacterized protein</fullName>
    </submittedName>
</protein>
<evidence type="ECO:0000313" key="1">
    <source>
        <dbReference type="EMBL" id="KAK9010870.1"/>
    </source>
</evidence>
<dbReference type="Proteomes" id="UP001396334">
    <property type="component" value="Unassembled WGS sequence"/>
</dbReference>
<proteinExistence type="predicted"/>
<sequence>MDRLGHSITDAVNSGDWTPFRFARNETALSHLFFADDLVLYAKADTEQARRIANILNLFGASSGHRVSSRKSQILFSSNTPSHIQQEIGDILGFQRVENFGRYLGVPVLSNRLRCSDFDFILHNLRKKLNGWSSRSLSMAGRITLAKAVLSAIPVYYMQTMMFPKRVCHAIEGIIRRFIWGLTLAAPKVSLVNWESICQPIQRGGLGFRNVYSQNQAFIQKLGFLFISNPQALWVRCLREKYRIHDAMPSSIAQNSCSSLWRALSKVWEALLSNVAWSLGNGHSVNFLTDIWVPALGPLRDYARDSLDATNHVSFDSVLTANGDWDVAKLAQIFTEDALPYIIGVKPPSPQGGSDRCIWRIHQFWRRAWYVDLIWVPRSSNQAADSMARIANCSSFDLLFFSDPPAQLHDVLTTDALVLSFLHLMMENHSKKVLLTSNGDEVSVNIALHLAKRGCRLVLMGNESCLRSVRKKIMDSTNSMVPIEVVGLDLEEGREAAFDEAVDKAWKVFGFIDAFVNYYAYEGMKDDHLQLAEEELRKIVKINFMAAWFLLKVVGRRMRDRKSGGSIVFMTTFLGAERGLYQGAAAYGSCMAGVQQLVRASALEIGKHKIRVNAIARGLHLDDEYLRSVGKDRAEKLVGRAVPLQRWLDVKNDLASTVIYLVSDGSRYMTGTTIFVDGAQSMARARLRSYM</sequence>
<reference evidence="1 2" key="1">
    <citation type="journal article" date="2024" name="G3 (Bethesda)">
        <title>Genome assembly of Hibiscus sabdariffa L. provides insights into metabolisms of medicinal natural products.</title>
        <authorList>
            <person name="Kim T."/>
        </authorList>
    </citation>
    <scope>NUCLEOTIDE SEQUENCE [LARGE SCALE GENOMIC DNA]</scope>
    <source>
        <strain evidence="1">TK-2024</strain>
        <tissue evidence="1">Old leaves</tissue>
    </source>
</reference>
<organism evidence="1 2">
    <name type="scientific">Hibiscus sabdariffa</name>
    <name type="common">roselle</name>
    <dbReference type="NCBI Taxonomy" id="183260"/>
    <lineage>
        <taxon>Eukaryota</taxon>
        <taxon>Viridiplantae</taxon>
        <taxon>Streptophyta</taxon>
        <taxon>Embryophyta</taxon>
        <taxon>Tracheophyta</taxon>
        <taxon>Spermatophyta</taxon>
        <taxon>Magnoliopsida</taxon>
        <taxon>eudicotyledons</taxon>
        <taxon>Gunneridae</taxon>
        <taxon>Pentapetalae</taxon>
        <taxon>rosids</taxon>
        <taxon>malvids</taxon>
        <taxon>Malvales</taxon>
        <taxon>Malvaceae</taxon>
        <taxon>Malvoideae</taxon>
        <taxon>Hibiscus</taxon>
    </lineage>
</organism>
<dbReference type="InterPro" id="IPR002347">
    <property type="entry name" value="SDR_fam"/>
</dbReference>
<name>A0ABR2RD53_9ROSI</name>
<dbReference type="CDD" id="cd05233">
    <property type="entry name" value="SDR_c"/>
    <property type="match status" value="1"/>
</dbReference>
<gene>
    <name evidence="1" type="ORF">V6N11_043737</name>
</gene>